<dbReference type="SUPFAM" id="SSF53448">
    <property type="entry name" value="Nucleotide-diphospho-sugar transferases"/>
    <property type="match status" value="1"/>
</dbReference>
<keyword evidence="2" id="KW-0328">Glycosyltransferase</keyword>
<evidence type="ECO:0000256" key="6">
    <source>
        <dbReference type="ARBA" id="ARBA00022989"/>
    </source>
</evidence>
<dbReference type="InterPro" id="IPR001173">
    <property type="entry name" value="Glyco_trans_2-like"/>
</dbReference>
<reference evidence="10" key="2">
    <citation type="submission" date="2020-09" db="EMBL/GenBank/DDBJ databases">
        <authorList>
            <person name="Sun Q."/>
            <person name="Zhou Y."/>
        </authorList>
    </citation>
    <scope>NUCLEOTIDE SEQUENCE</scope>
    <source>
        <strain evidence="10">CGMCC 1.15095</strain>
    </source>
</reference>
<keyword evidence="4 8" id="KW-0812">Transmembrane</keyword>
<keyword evidence="1" id="KW-1003">Cell membrane</keyword>
<name>A0A916X6Y7_9SPHN</name>
<dbReference type="GO" id="GO:0009103">
    <property type="term" value="P:lipopolysaccharide biosynthetic process"/>
    <property type="evidence" value="ECO:0007669"/>
    <property type="project" value="UniProtKB-KW"/>
</dbReference>
<evidence type="ECO:0000256" key="8">
    <source>
        <dbReference type="SAM" id="Phobius"/>
    </source>
</evidence>
<feature type="domain" description="Glycosyltransferase 2-like" evidence="9">
    <location>
        <begin position="14"/>
        <end position="145"/>
    </location>
</feature>
<gene>
    <name evidence="10" type="primary">wcaA</name>
    <name evidence="10" type="ORF">GCM10011494_30840</name>
</gene>
<dbReference type="Gene3D" id="3.90.550.10">
    <property type="entry name" value="Spore Coat Polysaccharide Biosynthesis Protein SpsA, Chain A"/>
    <property type="match status" value="1"/>
</dbReference>
<keyword evidence="7 8" id="KW-0472">Membrane</keyword>
<keyword evidence="3 10" id="KW-0808">Transferase</keyword>
<keyword evidence="6 8" id="KW-1133">Transmembrane helix</keyword>
<accession>A0A916X6Y7</accession>
<comment type="caution">
    <text evidence="10">The sequence shown here is derived from an EMBL/GenBank/DDBJ whole genome shotgun (WGS) entry which is preliminary data.</text>
</comment>
<evidence type="ECO:0000313" key="11">
    <source>
        <dbReference type="Proteomes" id="UP000608154"/>
    </source>
</evidence>
<dbReference type="Proteomes" id="UP000608154">
    <property type="component" value="Unassembled WGS sequence"/>
</dbReference>
<dbReference type="AlphaFoldDB" id="A0A916X6Y7"/>
<feature type="transmembrane region" description="Helical" evidence="8">
    <location>
        <begin position="215"/>
        <end position="234"/>
    </location>
</feature>
<evidence type="ECO:0000256" key="1">
    <source>
        <dbReference type="ARBA" id="ARBA00022475"/>
    </source>
</evidence>
<evidence type="ECO:0000313" key="10">
    <source>
        <dbReference type="EMBL" id="GGC09978.1"/>
    </source>
</evidence>
<evidence type="ECO:0000259" key="9">
    <source>
        <dbReference type="Pfam" id="PF00535"/>
    </source>
</evidence>
<sequence length="323" mass="36185">MNTMFPAVGEVDVSVVIPVIDRTDDAETVWRAYQAALMGTDKSFEFIYVLDGPHTAYAEALERISERDFPLNIVRFNRSFGQVACLLEGVRHARGNTLLFLPAYLQVAPEALPQLLDRIETADVAAAFRDRSTDNVLSRMRGWSFEAFARMAGSRFKDPGCVARAVKKHVFAELQLHHEQHPFLPMLAERLGFSVEQVCLPQAQTDRRLRTHRPITYMGIALDLVVLGFITRFMRKPFRFFGSLGAAFIAIGVALGIYLLIQRQTLDMQMSDRPALLLTVLLIVLGIQIGAVGLIAEIIIFTRNPSHAAYRIEKIVAQPDEDG</sequence>
<keyword evidence="5" id="KW-0448">Lipopolysaccharide biosynthesis</keyword>
<dbReference type="GO" id="GO:0005886">
    <property type="term" value="C:plasma membrane"/>
    <property type="evidence" value="ECO:0007669"/>
    <property type="project" value="TreeGrafter"/>
</dbReference>
<protein>
    <submittedName>
        <fullName evidence="10">Glycosyl transferase</fullName>
    </submittedName>
</protein>
<evidence type="ECO:0000256" key="2">
    <source>
        <dbReference type="ARBA" id="ARBA00022676"/>
    </source>
</evidence>
<evidence type="ECO:0000256" key="7">
    <source>
        <dbReference type="ARBA" id="ARBA00023136"/>
    </source>
</evidence>
<organism evidence="10 11">
    <name type="scientific">Novosphingobium endophyticum</name>
    <dbReference type="NCBI Taxonomy" id="1955250"/>
    <lineage>
        <taxon>Bacteria</taxon>
        <taxon>Pseudomonadati</taxon>
        <taxon>Pseudomonadota</taxon>
        <taxon>Alphaproteobacteria</taxon>
        <taxon>Sphingomonadales</taxon>
        <taxon>Sphingomonadaceae</taxon>
        <taxon>Novosphingobium</taxon>
    </lineage>
</organism>
<dbReference type="EMBL" id="BMHK01000025">
    <property type="protein sequence ID" value="GGC09978.1"/>
    <property type="molecule type" value="Genomic_DNA"/>
</dbReference>
<dbReference type="Pfam" id="PF00535">
    <property type="entry name" value="Glycos_transf_2"/>
    <property type="match status" value="1"/>
</dbReference>
<dbReference type="PANTHER" id="PTHR48090">
    <property type="entry name" value="UNDECAPRENYL-PHOSPHATE 4-DEOXY-4-FORMAMIDO-L-ARABINOSE TRANSFERASE-RELATED"/>
    <property type="match status" value="1"/>
</dbReference>
<evidence type="ECO:0000256" key="5">
    <source>
        <dbReference type="ARBA" id="ARBA00022985"/>
    </source>
</evidence>
<evidence type="ECO:0000256" key="4">
    <source>
        <dbReference type="ARBA" id="ARBA00022692"/>
    </source>
</evidence>
<dbReference type="PANTHER" id="PTHR48090:SF3">
    <property type="entry name" value="UNDECAPRENYL-PHOSPHATE 4-DEOXY-4-FORMAMIDO-L-ARABINOSE TRANSFERASE"/>
    <property type="match status" value="1"/>
</dbReference>
<keyword evidence="11" id="KW-1185">Reference proteome</keyword>
<proteinExistence type="predicted"/>
<dbReference type="InterPro" id="IPR029044">
    <property type="entry name" value="Nucleotide-diphossugar_trans"/>
</dbReference>
<dbReference type="InterPro" id="IPR050256">
    <property type="entry name" value="Glycosyltransferase_2"/>
</dbReference>
<feature type="transmembrane region" description="Helical" evidence="8">
    <location>
        <begin position="273"/>
        <end position="301"/>
    </location>
</feature>
<dbReference type="GO" id="GO:0016757">
    <property type="term" value="F:glycosyltransferase activity"/>
    <property type="evidence" value="ECO:0007669"/>
    <property type="project" value="UniProtKB-KW"/>
</dbReference>
<feature type="transmembrane region" description="Helical" evidence="8">
    <location>
        <begin position="240"/>
        <end position="261"/>
    </location>
</feature>
<dbReference type="RefSeq" id="WP_188772455.1">
    <property type="nucleotide sequence ID" value="NZ_BMHK01000025.1"/>
</dbReference>
<evidence type="ECO:0000256" key="3">
    <source>
        <dbReference type="ARBA" id="ARBA00022679"/>
    </source>
</evidence>
<reference evidence="10" key="1">
    <citation type="journal article" date="2014" name="Int. J. Syst. Evol. Microbiol.">
        <title>Complete genome sequence of Corynebacterium casei LMG S-19264T (=DSM 44701T), isolated from a smear-ripened cheese.</title>
        <authorList>
            <consortium name="US DOE Joint Genome Institute (JGI-PGF)"/>
            <person name="Walter F."/>
            <person name="Albersmeier A."/>
            <person name="Kalinowski J."/>
            <person name="Ruckert C."/>
        </authorList>
    </citation>
    <scope>NUCLEOTIDE SEQUENCE</scope>
    <source>
        <strain evidence="10">CGMCC 1.15095</strain>
    </source>
</reference>